<sequence length="365" mass="41550">MPGRSLGEKPDRRIFHSRESLIDVGLQLYRNRICPSLPPLGPHIGYLVPTELDLLAAVGRHGSLWWCLVDVDHLMPNSTSPCLSYAEKQIAVQADAYEVSGWYGPGAYLAWLFTLYVSSLSSIWHANYNNHSDAVRKQDKFDNDAIDGEFLAVLAYPTVAILDLLHRFIRCKVDPTLDAAMLVILIGTFTMCTARRFASLPDLDKWVDGDYFPSGSRQWMLSIFLQLGHSLNCETLAEPYVSGGFTITVYALLLLNILHSCIKVERLRDRYPYRFFEKRPRVKRLVVFVLLQMAFWLGLGVTRKSVFPRTGASLLDLDQCATLVTVIVATILARRTRVLDWLKHVWLRFSGFRLVQPHPVEVFHL</sequence>
<feature type="transmembrane region" description="Helical" evidence="1">
    <location>
        <begin position="282"/>
        <end position="302"/>
    </location>
</feature>
<name>A0A9P6GUA3_9PLEO</name>
<evidence type="ECO:0000313" key="3">
    <source>
        <dbReference type="Proteomes" id="UP000756921"/>
    </source>
</evidence>
<proteinExistence type="predicted"/>
<keyword evidence="1" id="KW-0812">Transmembrane</keyword>
<gene>
    <name evidence="2" type="ORF">PMIN01_01535</name>
</gene>
<reference evidence="2" key="1">
    <citation type="journal article" date="2020" name="Mol. Plant Microbe Interact.">
        <title>Genome Sequence of the Biocontrol Agent Coniothyrium minitans strain Conio (IMI 134523).</title>
        <authorList>
            <person name="Patel D."/>
            <person name="Shittu T.A."/>
            <person name="Baroncelli R."/>
            <person name="Muthumeenakshi S."/>
            <person name="Osborne T.H."/>
            <person name="Janganan T.K."/>
            <person name="Sreenivasaprasad S."/>
        </authorList>
    </citation>
    <scope>NUCLEOTIDE SEQUENCE</scope>
    <source>
        <strain evidence="2">Conio</strain>
    </source>
</reference>
<dbReference type="EMBL" id="WJXW01000001">
    <property type="protein sequence ID" value="KAF9741996.1"/>
    <property type="molecule type" value="Genomic_DNA"/>
</dbReference>
<feature type="transmembrane region" description="Helical" evidence="1">
    <location>
        <begin position="240"/>
        <end position="262"/>
    </location>
</feature>
<evidence type="ECO:0000313" key="2">
    <source>
        <dbReference type="EMBL" id="KAF9741996.1"/>
    </source>
</evidence>
<feature type="transmembrane region" description="Helical" evidence="1">
    <location>
        <begin position="108"/>
        <end position="126"/>
    </location>
</feature>
<evidence type="ECO:0000256" key="1">
    <source>
        <dbReference type="SAM" id="Phobius"/>
    </source>
</evidence>
<feature type="transmembrane region" description="Helical" evidence="1">
    <location>
        <begin position="314"/>
        <end position="333"/>
    </location>
</feature>
<keyword evidence="3" id="KW-1185">Reference proteome</keyword>
<dbReference type="Proteomes" id="UP000756921">
    <property type="component" value="Unassembled WGS sequence"/>
</dbReference>
<feature type="transmembrane region" description="Helical" evidence="1">
    <location>
        <begin position="177"/>
        <end position="198"/>
    </location>
</feature>
<dbReference type="AlphaFoldDB" id="A0A9P6GUA3"/>
<keyword evidence="1" id="KW-0472">Membrane</keyword>
<comment type="caution">
    <text evidence="2">The sequence shown here is derived from an EMBL/GenBank/DDBJ whole genome shotgun (WGS) entry which is preliminary data.</text>
</comment>
<accession>A0A9P6GUA3</accession>
<dbReference type="OrthoDB" id="4441075at2759"/>
<feature type="transmembrane region" description="Helical" evidence="1">
    <location>
        <begin position="146"/>
        <end position="165"/>
    </location>
</feature>
<organism evidence="2 3">
    <name type="scientific">Paraphaeosphaeria minitans</name>
    <dbReference type="NCBI Taxonomy" id="565426"/>
    <lineage>
        <taxon>Eukaryota</taxon>
        <taxon>Fungi</taxon>
        <taxon>Dikarya</taxon>
        <taxon>Ascomycota</taxon>
        <taxon>Pezizomycotina</taxon>
        <taxon>Dothideomycetes</taxon>
        <taxon>Pleosporomycetidae</taxon>
        <taxon>Pleosporales</taxon>
        <taxon>Massarineae</taxon>
        <taxon>Didymosphaeriaceae</taxon>
        <taxon>Paraphaeosphaeria</taxon>
    </lineage>
</organism>
<keyword evidence="1" id="KW-1133">Transmembrane helix</keyword>
<protein>
    <submittedName>
        <fullName evidence="2">Uncharacterized protein</fullName>
    </submittedName>
</protein>